<organism evidence="1">
    <name type="scientific">mine drainage metagenome</name>
    <dbReference type="NCBI Taxonomy" id="410659"/>
    <lineage>
        <taxon>unclassified sequences</taxon>
        <taxon>metagenomes</taxon>
        <taxon>ecological metagenomes</taxon>
    </lineage>
</organism>
<reference evidence="1" key="1">
    <citation type="submission" date="2016-10" db="EMBL/GenBank/DDBJ databases">
        <title>Sequence of Gallionella enrichment culture.</title>
        <authorList>
            <person name="Poehlein A."/>
            <person name="Muehling M."/>
            <person name="Daniel R."/>
        </authorList>
    </citation>
    <scope>NUCLEOTIDE SEQUENCE</scope>
</reference>
<name>A0A1J5NXY2_9ZZZZ</name>
<dbReference type="EMBL" id="MLJW01008831">
    <property type="protein sequence ID" value="OIQ63638.1"/>
    <property type="molecule type" value="Genomic_DNA"/>
</dbReference>
<proteinExistence type="predicted"/>
<accession>A0A1J5NXY2</accession>
<comment type="caution">
    <text evidence="1">The sequence shown here is derived from an EMBL/GenBank/DDBJ whole genome shotgun (WGS) entry which is preliminary data.</text>
</comment>
<evidence type="ECO:0000313" key="1">
    <source>
        <dbReference type="EMBL" id="OIQ63638.1"/>
    </source>
</evidence>
<sequence length="279" mass="31059">MNRINLQTLAVVPIDYDIAGGPVRAISDHELLVYGGKSTKNLSAIADPGYDATILARYDIDLKSSEFVDFVSNEYGRMSRVINNHVLVTNPIFTAKTASLINLGDMSRVKYSLNNFDFTRINQYSFGHIIYENMLVSTSDGSMSAPVSLGPNSGLIEVDDATGYIFTGSGKTNAANQILTAYSIYKGNTVIYQSDYVYGRSVSFPIIFNIKNDVVTFYQYFGYDTNQHIDGYYTLNLKTQDIKLIQADSNPYVISDYQQKDSSVFSIRTDGVYKLVPVN</sequence>
<protein>
    <submittedName>
        <fullName evidence="1">Uncharacterized protein</fullName>
    </submittedName>
</protein>
<dbReference type="AlphaFoldDB" id="A0A1J5NXY2"/>
<gene>
    <name evidence="1" type="ORF">GALL_548210</name>
</gene>